<name>A0A1I8N5Z6_MUSDO</name>
<feature type="domain" description="NOL9 N-terminal" evidence="12">
    <location>
        <begin position="906"/>
        <end position="1056"/>
    </location>
</feature>
<feature type="compositionally biased region" description="Polar residues" evidence="10">
    <location>
        <begin position="151"/>
        <end position="165"/>
    </location>
</feature>
<feature type="compositionally biased region" description="Basic and acidic residues" evidence="10">
    <location>
        <begin position="648"/>
        <end position="662"/>
    </location>
</feature>
<feature type="region of interest" description="Disordered" evidence="10">
    <location>
        <begin position="773"/>
        <end position="794"/>
    </location>
</feature>
<feature type="domain" description="Clp1 P-loop" evidence="11">
    <location>
        <begin position="1088"/>
        <end position="1238"/>
    </location>
</feature>
<sequence>MATKEGGTAISPKEKEKLKQKLMNLLMEHESKKNKKQSERKFLNKTNEQRHGKEEDIQQQKQQASPNREGHKKKHKNAPGVKGNQQHMGVVSKGNTKMANKKLNKSNSMSQQNSTKRAGVDAKTKNLPKEGNNDKHLKPDVRQKSSENSKKSTLNKKGNTVQTPKTKPETINIKKTSVANGTKSKKQKAKKVEPEDKLGLAQKTNSPKAGSQQNSSKGQNKPNNVNMTKLEKETTTTENAEQNKLFRSEDTLPNSQPKSKKNNKPKTNLKKTDTSVGEKNSKVPLKENSKTANKSKDKKEKNKQKSQNSTNANATNGSTNKDQQNKAKKRVATETSNTTNVSKKPKLTKEIQQVPVESKSKKSKKNKGKTNSSSDNKQLDTSNMPGFVKGGDFDSKYGDYSGDAYWQQQYANNFEDSEDDFGEHQQNNQEVETYNGYGESDGSDEDDPYNYSDIDDSDEDSDDDDPYNYSDIDENDENSYNYGVTGDSDDDSYDDNDPYDYSDLDDEDDEEEEHYSDFDEDDYEEDEDSYDYSDNENSSNYDEDDAEDTGKSYDFEDEENDEDYKLPEDVPEDLIVHSGTATKRDIQPEDNVVFKDKKYCQIIELKSQTTVKTIQQPEGYRKEELLKLKYKENHIAKIEPPALSSDTKNVDKEVEDKNDDCPKLVPIIDEDGFQLYNPKEDDEENLDEESLGDEEQDAYEYDDDASMENVSLGSEYTELDSDEADSLMSEDINEKYLNRNANDYDSSDDDDEHMHSMQTVDIINATKCKYAGNSKQEMDVEDDDDEKEVTPSQILNKHIKVGSKAVVVSIPIADKPKEEEKEQLNEENDSLNANPNVQAEKEIGTILESNTSSNLPLNDGENNDETSTSHDEKPTDQVDGDENTSREATTTRAKIQHQNLTDYDTIFCNAINANLVLVLVKDPFYIYGTVRLTLLAGQVDVYGHSLSLNKEIELFSPRGCSVIEISSHPSAAKAPQNNLKQTLKSYDSNFLRSDLESIIKGFDPAKDAVVLLKRNDERRKVVSQFKKFMNENVFPNLQNINPDRPLFNSEYLLRCIINTSAMEQKCLRLSDQWKLLEVSRKSRILLAGGKGVGKSTLLRYLINKELQRSEKVLLIDLDIGQPEIFVPQTVSCAVVTKPLLGPGFFLNQQPEKAFAVGHTNIALCAHRYIEAVQKLIDYCLAQNHLQDIPWFVNTMGYNKGFGLELISVIIKSLPLTDVIQLQSNKAINNFDTLLFPQNINQVPCNMFMEYNGNPDEESPILEYRTHVWQTAVTQESRYQKEWDMSPKDTRYAMLLTRLSVALQGHAEWLTDCKPLSAPLDQLKLINLMDNKPPCSQDELAKAMEANLVYLCHAENERSAVECLGIGVVRAIDYHVRQVYLIPAISTPLLKHVNCLALGDMPLPSSMLTNQGSRVNKTAPFVYNTVEANASKAIKQIYHRPKLFLSGKHKSLD</sequence>
<evidence type="ECO:0000313" key="14">
    <source>
        <dbReference type="EnsemblMetazoa" id="MDOA011904-PA"/>
    </source>
</evidence>
<dbReference type="InterPro" id="IPR027417">
    <property type="entry name" value="P-loop_NTPase"/>
</dbReference>
<dbReference type="VEuPathDB" id="VectorBase:MDOA011904"/>
<feature type="domain" description="NOL9 C-terminal" evidence="13">
    <location>
        <begin position="1310"/>
        <end position="1403"/>
    </location>
</feature>
<dbReference type="GO" id="GO:0005730">
    <property type="term" value="C:nucleolus"/>
    <property type="evidence" value="ECO:0007669"/>
    <property type="project" value="UniProtKB-SubCell"/>
</dbReference>
<feature type="region of interest" description="Disordered" evidence="10">
    <location>
        <begin position="639"/>
        <end position="708"/>
    </location>
</feature>
<dbReference type="Pfam" id="PF25467">
    <property type="entry name" value="NOL9_C"/>
    <property type="match status" value="1"/>
</dbReference>
<keyword evidence="3" id="KW-0698">rRNA processing</keyword>
<dbReference type="PANTHER" id="PTHR12755:SF3">
    <property type="entry name" value="POLYNUCLEOTIDE 5'-HYDROXYL-KINASE NOL9"/>
    <property type="match status" value="1"/>
</dbReference>
<evidence type="ECO:0000256" key="10">
    <source>
        <dbReference type="SAM" id="MobiDB-lite"/>
    </source>
</evidence>
<evidence type="ECO:0000259" key="12">
    <source>
        <dbReference type="Pfam" id="PF24419"/>
    </source>
</evidence>
<dbReference type="InterPro" id="IPR057570">
    <property type="entry name" value="NOL9_C"/>
</dbReference>
<feature type="compositionally biased region" description="Polar residues" evidence="10">
    <location>
        <begin position="83"/>
        <end position="98"/>
    </location>
</feature>
<keyword evidence="7" id="KW-0067">ATP-binding</keyword>
<evidence type="ECO:0000256" key="7">
    <source>
        <dbReference type="ARBA" id="ARBA00022840"/>
    </source>
</evidence>
<feature type="compositionally biased region" description="Polar residues" evidence="10">
    <location>
        <begin position="105"/>
        <end position="116"/>
    </location>
</feature>
<feature type="region of interest" description="Disordered" evidence="10">
    <location>
        <begin position="1"/>
        <end position="571"/>
    </location>
</feature>
<feature type="compositionally biased region" description="Basic and acidic residues" evidence="10">
    <location>
        <begin position="867"/>
        <end position="876"/>
    </location>
</feature>
<accession>A0A1I8N5Z6</accession>
<feature type="compositionally biased region" description="Basic and acidic residues" evidence="10">
    <location>
        <begin position="118"/>
        <end position="150"/>
    </location>
</feature>
<proteinExistence type="inferred from homology"/>
<feature type="compositionally biased region" description="Acidic residues" evidence="10">
    <location>
        <begin position="441"/>
        <end position="477"/>
    </location>
</feature>
<evidence type="ECO:0000256" key="1">
    <source>
        <dbReference type="ARBA" id="ARBA00004604"/>
    </source>
</evidence>
<feature type="region of interest" description="Disordered" evidence="10">
    <location>
        <begin position="817"/>
        <end position="836"/>
    </location>
</feature>
<feature type="compositionally biased region" description="Polar residues" evidence="10">
    <location>
        <begin position="202"/>
        <end position="227"/>
    </location>
</feature>
<protein>
    <recommendedName>
        <fullName evidence="9">Polynucleotide 5'-hydroxyl-kinase NOL9</fullName>
    </recommendedName>
</protein>
<evidence type="ECO:0000256" key="6">
    <source>
        <dbReference type="ARBA" id="ARBA00022777"/>
    </source>
</evidence>
<evidence type="ECO:0000256" key="8">
    <source>
        <dbReference type="ARBA" id="ARBA00023242"/>
    </source>
</evidence>
<feature type="compositionally biased region" description="Basic and acidic residues" evidence="10">
    <location>
        <begin position="27"/>
        <end position="58"/>
    </location>
</feature>
<evidence type="ECO:0000256" key="3">
    <source>
        <dbReference type="ARBA" id="ARBA00022552"/>
    </source>
</evidence>
<dbReference type="VEuPathDB" id="VectorBase:MDOMA2_009894"/>
<reference evidence="14" key="1">
    <citation type="submission" date="2020-05" db="UniProtKB">
        <authorList>
            <consortium name="EnsemblMetazoa"/>
        </authorList>
    </citation>
    <scope>IDENTIFICATION</scope>
    <source>
        <strain evidence="14">Aabys</strain>
    </source>
</reference>
<keyword evidence="5" id="KW-0547">Nucleotide-binding</keyword>
<evidence type="ECO:0000259" key="11">
    <source>
        <dbReference type="Pfam" id="PF16575"/>
    </source>
</evidence>
<dbReference type="Pfam" id="PF24419">
    <property type="entry name" value="Cupin_NOL9"/>
    <property type="match status" value="1"/>
</dbReference>
<feature type="compositionally biased region" description="Low complexity" evidence="10">
    <location>
        <begin position="305"/>
        <end position="320"/>
    </location>
</feature>
<feature type="region of interest" description="Disordered" evidence="10">
    <location>
        <begin position="848"/>
        <end position="892"/>
    </location>
</feature>
<feature type="compositionally biased region" description="Basic and acidic residues" evidence="10">
    <location>
        <begin position="279"/>
        <end position="300"/>
    </location>
</feature>
<evidence type="ECO:0000256" key="5">
    <source>
        <dbReference type="ARBA" id="ARBA00022741"/>
    </source>
</evidence>
<feature type="compositionally biased region" description="Polar residues" evidence="10">
    <location>
        <begin position="173"/>
        <end position="182"/>
    </location>
</feature>
<dbReference type="EnsemblMetazoa" id="MDOA011904-RA">
    <property type="protein sequence ID" value="MDOA011904-PA"/>
    <property type="gene ID" value="MDOA011904"/>
</dbReference>
<feature type="compositionally biased region" description="Polar residues" evidence="10">
    <location>
        <begin position="333"/>
        <end position="342"/>
    </location>
</feature>
<feature type="compositionally biased region" description="Acidic residues" evidence="10">
    <location>
        <begin position="680"/>
        <end position="706"/>
    </location>
</feature>
<evidence type="ECO:0000256" key="4">
    <source>
        <dbReference type="ARBA" id="ARBA00022679"/>
    </source>
</evidence>
<dbReference type="InterPro" id="IPR045116">
    <property type="entry name" value="Clp1/Grc3"/>
</dbReference>
<dbReference type="eggNOG" id="KOG2750">
    <property type="taxonomic scope" value="Eukaryota"/>
</dbReference>
<keyword evidence="4" id="KW-0808">Transferase</keyword>
<evidence type="ECO:0000256" key="2">
    <source>
        <dbReference type="ARBA" id="ARBA00011003"/>
    </source>
</evidence>
<evidence type="ECO:0000259" key="13">
    <source>
        <dbReference type="Pfam" id="PF25467"/>
    </source>
</evidence>
<dbReference type="OrthoDB" id="2405412at2759"/>
<dbReference type="GO" id="GO:0000448">
    <property type="term" value="P:cleavage in ITS2 between 5.8S rRNA and LSU-rRNA of tricistronic rRNA transcript (SSU-rRNA, 5.8S rRNA, LSU-rRNA)"/>
    <property type="evidence" value="ECO:0007669"/>
    <property type="project" value="TreeGrafter"/>
</dbReference>
<dbReference type="GO" id="GO:0051731">
    <property type="term" value="F:polynucleotide 5'-hydroxyl-kinase activity"/>
    <property type="evidence" value="ECO:0007669"/>
    <property type="project" value="InterPro"/>
</dbReference>
<dbReference type="Gene3D" id="3.40.50.300">
    <property type="entry name" value="P-loop containing nucleotide triphosphate hydrolases"/>
    <property type="match status" value="1"/>
</dbReference>
<dbReference type="InterPro" id="IPR057573">
    <property type="entry name" value="NOL9_N"/>
</dbReference>
<organism evidence="14">
    <name type="scientific">Musca domestica</name>
    <name type="common">House fly</name>
    <dbReference type="NCBI Taxonomy" id="7370"/>
    <lineage>
        <taxon>Eukaryota</taxon>
        <taxon>Metazoa</taxon>
        <taxon>Ecdysozoa</taxon>
        <taxon>Arthropoda</taxon>
        <taxon>Hexapoda</taxon>
        <taxon>Insecta</taxon>
        <taxon>Pterygota</taxon>
        <taxon>Neoptera</taxon>
        <taxon>Endopterygota</taxon>
        <taxon>Diptera</taxon>
        <taxon>Brachycera</taxon>
        <taxon>Muscomorpha</taxon>
        <taxon>Muscoidea</taxon>
        <taxon>Muscidae</taxon>
        <taxon>Musca</taxon>
    </lineage>
</organism>
<dbReference type="PANTHER" id="PTHR12755">
    <property type="entry name" value="CLEAVAGE/POLYADENYLATION FACTOR IA SUBUNIT CLP1P"/>
    <property type="match status" value="1"/>
</dbReference>
<dbReference type="InterPro" id="IPR032319">
    <property type="entry name" value="CLP1_P"/>
</dbReference>
<dbReference type="STRING" id="7370.A0A1I8N5Z6"/>
<comment type="subcellular location">
    <subcellularLocation>
        <location evidence="1">Nucleus</location>
        <location evidence="1">Nucleolus</location>
    </subcellularLocation>
</comment>
<feature type="compositionally biased region" description="Acidic residues" evidence="10">
    <location>
        <begin position="487"/>
        <end position="534"/>
    </location>
</feature>
<dbReference type="GO" id="GO:0005524">
    <property type="term" value="F:ATP binding"/>
    <property type="evidence" value="ECO:0007669"/>
    <property type="project" value="UniProtKB-KW"/>
</dbReference>
<gene>
    <name evidence="14" type="primary">101889610</name>
</gene>
<comment type="similarity">
    <text evidence="2">Belongs to the Clp1 family. NOL9/GRC3 subfamily.</text>
</comment>
<keyword evidence="8" id="KW-0539">Nucleus</keyword>
<dbReference type="SUPFAM" id="SSF52540">
    <property type="entry name" value="P-loop containing nucleoside triphosphate hydrolases"/>
    <property type="match status" value="1"/>
</dbReference>
<evidence type="ECO:0000256" key="9">
    <source>
        <dbReference type="ARBA" id="ARBA00071212"/>
    </source>
</evidence>
<keyword evidence="6" id="KW-0418">Kinase</keyword>
<feature type="compositionally biased region" description="Basic residues" evidence="10">
    <location>
        <begin position="258"/>
        <end position="269"/>
    </location>
</feature>
<dbReference type="Pfam" id="PF16575">
    <property type="entry name" value="CLP1_P"/>
    <property type="match status" value="1"/>
</dbReference>